<dbReference type="RefSeq" id="WP_269926120.1">
    <property type="nucleotide sequence ID" value="NZ_JAMKBJ010000005.1"/>
</dbReference>
<dbReference type="Proteomes" id="UP001152173">
    <property type="component" value="Unassembled WGS sequence"/>
</dbReference>
<sequence length="376" mass="42541">MGYIKLILTLLFAAYLTSPLWEKPVSGFVDVSFLDQIDAQVIQGFEYLKEQPIIDDLSKKVATIPVRLTMEAGETKYAPVNEVEKPALATPTEGLFSVHNIQIGDNMKIVNAELGKAKRITKNEYGTEWHTYHTDYQNFLMVSFDEGQQVNGLFTNNDLIASSYGFKLNSPKSVVHQALGKPIQYIQKGNVRYLLNSDGEMDTYLIENVYVTVFYDVHEKNTVTAIQIISENMENQKGALYGNTSEELQKGFEFQLFDLTNAARVHHSVPPLKWESKVRVTAYKHSLDMAEQNYFSHTNLAGQSPFDRMTMDNINYSVAGENLAYGQSSSIFAHEGLMNSIGHRKNLLKSDFQLLGVGVAFNEENQPYYTENFYTP</sequence>
<dbReference type="InterPro" id="IPR035940">
    <property type="entry name" value="CAP_sf"/>
</dbReference>
<dbReference type="PANTHER" id="PTHR31157">
    <property type="entry name" value="SCP DOMAIN-CONTAINING PROTEIN"/>
    <property type="match status" value="1"/>
</dbReference>
<evidence type="ECO:0000259" key="1">
    <source>
        <dbReference type="Pfam" id="PF00188"/>
    </source>
</evidence>
<dbReference type="SUPFAM" id="SSF55797">
    <property type="entry name" value="PR-1-like"/>
    <property type="match status" value="1"/>
</dbReference>
<organism evidence="3 4">
    <name type="scientific">Paenisporosarcina quisquiliarum</name>
    <dbReference type="NCBI Taxonomy" id="365346"/>
    <lineage>
        <taxon>Bacteria</taxon>
        <taxon>Bacillati</taxon>
        <taxon>Bacillota</taxon>
        <taxon>Bacilli</taxon>
        <taxon>Bacillales</taxon>
        <taxon>Caryophanaceae</taxon>
        <taxon>Paenisporosarcina</taxon>
    </lineage>
</organism>
<dbReference type="PANTHER" id="PTHR31157:SF1">
    <property type="entry name" value="SCP DOMAIN-CONTAINING PROTEIN"/>
    <property type="match status" value="1"/>
</dbReference>
<dbReference type="AlphaFoldDB" id="A0A9X3LIC6"/>
<protein>
    <submittedName>
        <fullName evidence="3">CAP domain-containing protein</fullName>
    </submittedName>
</protein>
<evidence type="ECO:0000313" key="4">
    <source>
        <dbReference type="Proteomes" id="UP001152173"/>
    </source>
</evidence>
<dbReference type="InterPro" id="IPR029410">
    <property type="entry name" value="CAP_assoc"/>
</dbReference>
<evidence type="ECO:0000313" key="3">
    <source>
        <dbReference type="EMBL" id="MCZ8537024.1"/>
    </source>
</evidence>
<dbReference type="Pfam" id="PF00188">
    <property type="entry name" value="CAP"/>
    <property type="match status" value="1"/>
</dbReference>
<dbReference type="Gene3D" id="3.40.33.10">
    <property type="entry name" value="CAP"/>
    <property type="match status" value="1"/>
</dbReference>
<feature type="domain" description="CAP-associated" evidence="2">
    <location>
        <begin position="103"/>
        <end position="237"/>
    </location>
</feature>
<dbReference type="CDD" id="cd05379">
    <property type="entry name" value="CAP_bacterial"/>
    <property type="match status" value="1"/>
</dbReference>
<comment type="caution">
    <text evidence="3">The sequence shown here is derived from an EMBL/GenBank/DDBJ whole genome shotgun (WGS) entry which is preliminary data.</text>
</comment>
<feature type="domain" description="SCP" evidence="1">
    <location>
        <begin position="257"/>
        <end position="371"/>
    </location>
</feature>
<gene>
    <name evidence="3" type="ORF">M9R32_07530</name>
</gene>
<name>A0A9X3LIC6_9BACL</name>
<keyword evidence="4" id="KW-1185">Reference proteome</keyword>
<dbReference type="InterPro" id="IPR014044">
    <property type="entry name" value="CAP_dom"/>
</dbReference>
<proteinExistence type="predicted"/>
<reference evidence="3" key="1">
    <citation type="submission" date="2022-05" db="EMBL/GenBank/DDBJ databases">
        <authorList>
            <person name="Colautti A."/>
            <person name="Iacumin L."/>
        </authorList>
    </citation>
    <scope>NUCLEOTIDE SEQUENCE</scope>
    <source>
        <strain evidence="3">SK 55</strain>
    </source>
</reference>
<evidence type="ECO:0000259" key="2">
    <source>
        <dbReference type="Pfam" id="PF14504"/>
    </source>
</evidence>
<dbReference type="EMBL" id="JAMKBJ010000005">
    <property type="protein sequence ID" value="MCZ8537024.1"/>
    <property type="molecule type" value="Genomic_DNA"/>
</dbReference>
<accession>A0A9X3LIC6</accession>
<dbReference type="Pfam" id="PF14504">
    <property type="entry name" value="CAP_assoc_N"/>
    <property type="match status" value="1"/>
</dbReference>